<accession>A0ABR1NK70</accession>
<dbReference type="EMBL" id="JBBPBF010000003">
    <property type="protein sequence ID" value="KAK7614772.1"/>
    <property type="molecule type" value="Genomic_DNA"/>
</dbReference>
<proteinExistence type="predicted"/>
<comment type="caution">
    <text evidence="2">The sequence shown here is derived from an EMBL/GenBank/DDBJ whole genome shotgun (WGS) entry which is preliminary data.</text>
</comment>
<keyword evidence="1" id="KW-0732">Signal</keyword>
<evidence type="ECO:0000313" key="3">
    <source>
        <dbReference type="Proteomes" id="UP001367316"/>
    </source>
</evidence>
<name>A0ABR1NK70_9PEZI</name>
<organism evidence="2 3">
    <name type="scientific">Phyllosticta paracitricarpa</name>
    <dbReference type="NCBI Taxonomy" id="2016321"/>
    <lineage>
        <taxon>Eukaryota</taxon>
        <taxon>Fungi</taxon>
        <taxon>Dikarya</taxon>
        <taxon>Ascomycota</taxon>
        <taxon>Pezizomycotina</taxon>
        <taxon>Dothideomycetes</taxon>
        <taxon>Dothideomycetes incertae sedis</taxon>
        <taxon>Botryosphaeriales</taxon>
        <taxon>Phyllostictaceae</taxon>
        <taxon>Phyllosticta</taxon>
    </lineage>
</organism>
<protein>
    <submittedName>
        <fullName evidence="2">Uncharacterized protein</fullName>
    </submittedName>
</protein>
<evidence type="ECO:0000256" key="1">
    <source>
        <dbReference type="SAM" id="SignalP"/>
    </source>
</evidence>
<sequence>MSVAWQASFGVLWTRLISILGEISAFFSPSLEALNHLNALMESTSSTLKHWVLEMGAMSLARPVLPCSRHALGYAARLQRATCIL</sequence>
<evidence type="ECO:0000313" key="2">
    <source>
        <dbReference type="EMBL" id="KAK7614772.1"/>
    </source>
</evidence>
<keyword evidence="3" id="KW-1185">Reference proteome</keyword>
<feature type="signal peptide" evidence="1">
    <location>
        <begin position="1"/>
        <end position="25"/>
    </location>
</feature>
<gene>
    <name evidence="2" type="ORF">JOL62DRAFT_563960</name>
</gene>
<dbReference type="Proteomes" id="UP001367316">
    <property type="component" value="Unassembled WGS sequence"/>
</dbReference>
<feature type="chain" id="PRO_5046459431" evidence="1">
    <location>
        <begin position="26"/>
        <end position="85"/>
    </location>
</feature>
<reference evidence="2 3" key="1">
    <citation type="submission" date="2024-04" db="EMBL/GenBank/DDBJ databases">
        <title>Phyllosticta paracitricarpa is synonymous to the EU quarantine fungus P. citricarpa based on phylogenomic analyses.</title>
        <authorList>
            <consortium name="Lawrence Berkeley National Laboratory"/>
            <person name="Van ingen-buijs V.A."/>
            <person name="Van westerhoven A.C."/>
            <person name="Haridas S."/>
            <person name="Skiadas P."/>
            <person name="Martin F."/>
            <person name="Groenewald J.Z."/>
            <person name="Crous P.W."/>
            <person name="Seidl M.F."/>
        </authorList>
    </citation>
    <scope>NUCLEOTIDE SEQUENCE [LARGE SCALE GENOMIC DNA]</scope>
    <source>
        <strain evidence="2 3">CBS 141358</strain>
    </source>
</reference>